<evidence type="ECO:0000313" key="1">
    <source>
        <dbReference type="EMBL" id="MEQ2440562.1"/>
    </source>
</evidence>
<protein>
    <recommendedName>
        <fullName evidence="3">S1 motif domain-containing protein</fullName>
    </recommendedName>
</protein>
<evidence type="ECO:0000313" key="2">
    <source>
        <dbReference type="Proteomes" id="UP001489509"/>
    </source>
</evidence>
<proteinExistence type="predicted"/>
<organism evidence="1 2">
    <name type="scientific">Solibaculum intestinale</name>
    <dbReference type="NCBI Taxonomy" id="3133165"/>
    <lineage>
        <taxon>Bacteria</taxon>
        <taxon>Bacillati</taxon>
        <taxon>Bacillota</taxon>
        <taxon>Clostridia</taxon>
        <taxon>Eubacteriales</taxon>
        <taxon>Oscillospiraceae</taxon>
        <taxon>Solibaculum</taxon>
    </lineage>
</organism>
<comment type="caution">
    <text evidence="1">The sequence shown here is derived from an EMBL/GenBank/DDBJ whole genome shotgun (WGS) entry which is preliminary data.</text>
</comment>
<name>A0ABV1DZS3_9FIRM</name>
<keyword evidence="2" id="KW-1185">Reference proteome</keyword>
<dbReference type="RefSeq" id="WP_349219205.1">
    <property type="nucleotide sequence ID" value="NZ_JBBMFD010000009.1"/>
</dbReference>
<dbReference type="SUPFAM" id="SSF50249">
    <property type="entry name" value="Nucleic acid-binding proteins"/>
    <property type="match status" value="1"/>
</dbReference>
<gene>
    <name evidence="1" type="ORF">WMO26_06965</name>
</gene>
<sequence length="289" mass="33197">MDFRQLDVTWDRGLSEAQKKEWNAIYASCRSGSILTGKITGMDSNVVSLTDPENGRQFDREVFSLVVIDYRVKVLIPEREIWFDEKSSQPTHVLRSMGGAVMDYVVTDIDKEEECCVASRRQAMRYRRYTFQRDQVQAGDKATARILAVGYSHILAECYGYDMTLSMKDVSYTVMDLHERYRPGDECPVVIKGYDKERDQLAFSLKEVEPHPFEGVEIRHPIGSRRASFITGKYKGGVFCRLDDNMDCLCTYSAGQCDEDFHVGDPVMVVISKYSYEKKLVYAKIIAKW</sequence>
<dbReference type="InterPro" id="IPR012340">
    <property type="entry name" value="NA-bd_OB-fold"/>
</dbReference>
<dbReference type="EMBL" id="JBBMFD010000009">
    <property type="protein sequence ID" value="MEQ2440562.1"/>
    <property type="molecule type" value="Genomic_DNA"/>
</dbReference>
<accession>A0ABV1DZS3</accession>
<dbReference type="Proteomes" id="UP001489509">
    <property type="component" value="Unassembled WGS sequence"/>
</dbReference>
<evidence type="ECO:0008006" key="3">
    <source>
        <dbReference type="Google" id="ProtNLM"/>
    </source>
</evidence>
<reference evidence="1 2" key="1">
    <citation type="submission" date="2024-03" db="EMBL/GenBank/DDBJ databases">
        <title>Human intestinal bacterial collection.</title>
        <authorList>
            <person name="Pauvert C."/>
            <person name="Hitch T.C.A."/>
            <person name="Clavel T."/>
        </authorList>
    </citation>
    <scope>NUCLEOTIDE SEQUENCE [LARGE SCALE GENOMIC DNA]</scope>
    <source>
        <strain evidence="1 2">CLA-JM-H44</strain>
    </source>
</reference>